<proteinExistence type="predicted"/>
<organism evidence="2 3">
    <name type="scientific">Teratosphaeria nubilosa</name>
    <dbReference type="NCBI Taxonomy" id="161662"/>
    <lineage>
        <taxon>Eukaryota</taxon>
        <taxon>Fungi</taxon>
        <taxon>Dikarya</taxon>
        <taxon>Ascomycota</taxon>
        <taxon>Pezizomycotina</taxon>
        <taxon>Dothideomycetes</taxon>
        <taxon>Dothideomycetidae</taxon>
        <taxon>Mycosphaerellales</taxon>
        <taxon>Teratosphaeriaceae</taxon>
        <taxon>Teratosphaeria</taxon>
    </lineage>
</organism>
<evidence type="ECO:0000313" key="3">
    <source>
        <dbReference type="Proteomes" id="UP000799436"/>
    </source>
</evidence>
<keyword evidence="3" id="KW-1185">Reference proteome</keyword>
<feature type="region of interest" description="Disordered" evidence="1">
    <location>
        <begin position="27"/>
        <end position="152"/>
    </location>
</feature>
<reference evidence="2" key="1">
    <citation type="journal article" date="2020" name="Stud. Mycol.">
        <title>101 Dothideomycetes genomes: a test case for predicting lifestyles and emergence of pathogens.</title>
        <authorList>
            <person name="Haridas S."/>
            <person name="Albert R."/>
            <person name="Binder M."/>
            <person name="Bloem J."/>
            <person name="Labutti K."/>
            <person name="Salamov A."/>
            <person name="Andreopoulos B."/>
            <person name="Baker S."/>
            <person name="Barry K."/>
            <person name="Bills G."/>
            <person name="Bluhm B."/>
            <person name="Cannon C."/>
            <person name="Castanera R."/>
            <person name="Culley D."/>
            <person name="Daum C."/>
            <person name="Ezra D."/>
            <person name="Gonzalez J."/>
            <person name="Henrissat B."/>
            <person name="Kuo A."/>
            <person name="Liang C."/>
            <person name="Lipzen A."/>
            <person name="Lutzoni F."/>
            <person name="Magnuson J."/>
            <person name="Mondo S."/>
            <person name="Nolan M."/>
            <person name="Ohm R."/>
            <person name="Pangilinan J."/>
            <person name="Park H.-J."/>
            <person name="Ramirez L."/>
            <person name="Alfaro M."/>
            <person name="Sun H."/>
            <person name="Tritt A."/>
            <person name="Yoshinaga Y."/>
            <person name="Zwiers L.-H."/>
            <person name="Turgeon B."/>
            <person name="Goodwin S."/>
            <person name="Spatafora J."/>
            <person name="Crous P."/>
            <person name="Grigoriev I."/>
        </authorList>
    </citation>
    <scope>NUCLEOTIDE SEQUENCE</scope>
    <source>
        <strain evidence="2">CBS 116005</strain>
    </source>
</reference>
<evidence type="ECO:0000313" key="2">
    <source>
        <dbReference type="EMBL" id="KAF2763643.1"/>
    </source>
</evidence>
<accession>A0A6G1KSJ6</accession>
<dbReference type="Proteomes" id="UP000799436">
    <property type="component" value="Unassembled WGS sequence"/>
</dbReference>
<evidence type="ECO:0000256" key="1">
    <source>
        <dbReference type="SAM" id="MobiDB-lite"/>
    </source>
</evidence>
<protein>
    <submittedName>
        <fullName evidence="2">Uncharacterized protein</fullName>
    </submittedName>
</protein>
<name>A0A6G1KSJ6_9PEZI</name>
<dbReference type="AlphaFoldDB" id="A0A6G1KSJ6"/>
<sequence length="152" mass="16810">MANPEAFRPGTMLSRISTFTRAYLRESEEETRIAETGHPGQEEFMQNALQRHPVNCQCPKARCAKKSRSREDSDNALNNTQGHGDGNDGNDGSTDDHRPETAPRTSPNGRKRSRENANSDDDDDIDFIPITSYPAKRARGAPPGPTRLDIAC</sequence>
<gene>
    <name evidence="2" type="ORF">EJ03DRAFT_379253</name>
</gene>
<dbReference type="EMBL" id="ML995982">
    <property type="protein sequence ID" value="KAF2763643.1"/>
    <property type="molecule type" value="Genomic_DNA"/>
</dbReference>